<dbReference type="OrthoDB" id="10521250at2759"/>
<accession>A0A8S0VRS0</accession>
<dbReference type="AlphaFoldDB" id="A0A8S0VRS0"/>
<organism evidence="2 3">
    <name type="scientific">Cyclocybe aegerita</name>
    <name type="common">Black poplar mushroom</name>
    <name type="synonym">Agrocybe aegerita</name>
    <dbReference type="NCBI Taxonomy" id="1973307"/>
    <lineage>
        <taxon>Eukaryota</taxon>
        <taxon>Fungi</taxon>
        <taxon>Dikarya</taxon>
        <taxon>Basidiomycota</taxon>
        <taxon>Agaricomycotina</taxon>
        <taxon>Agaricomycetes</taxon>
        <taxon>Agaricomycetidae</taxon>
        <taxon>Agaricales</taxon>
        <taxon>Agaricineae</taxon>
        <taxon>Bolbitiaceae</taxon>
        <taxon>Cyclocybe</taxon>
    </lineage>
</organism>
<protein>
    <submittedName>
        <fullName evidence="2">Uncharacterized protein</fullName>
    </submittedName>
</protein>
<comment type="caution">
    <text evidence="2">The sequence shown here is derived from an EMBL/GenBank/DDBJ whole genome shotgun (WGS) entry which is preliminary data.</text>
</comment>
<gene>
    <name evidence="2" type="ORF">AAE3_LOCUS6776</name>
</gene>
<feature type="compositionally biased region" description="Basic and acidic residues" evidence="1">
    <location>
        <begin position="202"/>
        <end position="213"/>
    </location>
</feature>
<keyword evidence="3" id="KW-1185">Reference proteome</keyword>
<proteinExistence type="predicted"/>
<feature type="region of interest" description="Disordered" evidence="1">
    <location>
        <begin position="202"/>
        <end position="230"/>
    </location>
</feature>
<feature type="compositionally biased region" description="Low complexity" evidence="1">
    <location>
        <begin position="45"/>
        <end position="56"/>
    </location>
</feature>
<evidence type="ECO:0000313" key="3">
    <source>
        <dbReference type="Proteomes" id="UP000467700"/>
    </source>
</evidence>
<name>A0A8S0VRS0_CYCAE</name>
<feature type="region of interest" description="Disordered" evidence="1">
    <location>
        <begin position="1"/>
        <end position="56"/>
    </location>
</feature>
<feature type="compositionally biased region" description="Acidic residues" evidence="1">
    <location>
        <begin position="265"/>
        <end position="293"/>
    </location>
</feature>
<feature type="region of interest" description="Disordered" evidence="1">
    <location>
        <begin position="265"/>
        <end position="332"/>
    </location>
</feature>
<feature type="compositionally biased region" description="Polar residues" evidence="1">
    <location>
        <begin position="23"/>
        <end position="37"/>
    </location>
</feature>
<dbReference type="Proteomes" id="UP000467700">
    <property type="component" value="Unassembled WGS sequence"/>
</dbReference>
<feature type="compositionally biased region" description="Low complexity" evidence="1">
    <location>
        <begin position="1"/>
        <end position="18"/>
    </location>
</feature>
<sequence length="348" mass="37847">MYSATQASSSSRSNVAVAIDSDAIQTPQMPLAGSSQGPIAKQHTPNNSPESVSSNEALSDLDINIPCSQTQEPTVMGMSTSHESRPPIPSSQSRGHHSLPSTYLALARTIGEIQELYELEVKQGEEIKDLSEQLFAAAWMASMSRPRDIQYRCLGQITDLLGEGVGQLAYLDGRHLRLEGKLPERPPLWDLEDLVPAPVFPRRAEQKRHRDEVVSAESHPSRSLTAAATEIRQDGAIRPVKHRRLETEELFNSEEVKWIVEVFEEEGSGSQDDQGDETDPDTDGTEPDDDAEDPTAPRASTSSTSSSKPASSSADATHPVATQKPRGLQRAASFCDLSFNGSLSIPYS</sequence>
<feature type="compositionally biased region" description="Low complexity" evidence="1">
    <location>
        <begin position="294"/>
        <end position="317"/>
    </location>
</feature>
<reference evidence="2 3" key="1">
    <citation type="submission" date="2020-01" db="EMBL/GenBank/DDBJ databases">
        <authorList>
            <person name="Gupta K D."/>
        </authorList>
    </citation>
    <scope>NUCLEOTIDE SEQUENCE [LARGE SCALE GENOMIC DNA]</scope>
</reference>
<evidence type="ECO:0000313" key="2">
    <source>
        <dbReference type="EMBL" id="CAA7264579.1"/>
    </source>
</evidence>
<feature type="region of interest" description="Disordered" evidence="1">
    <location>
        <begin position="72"/>
        <end position="98"/>
    </location>
</feature>
<evidence type="ECO:0000256" key="1">
    <source>
        <dbReference type="SAM" id="MobiDB-lite"/>
    </source>
</evidence>
<dbReference type="EMBL" id="CACVBS010000045">
    <property type="protein sequence ID" value="CAA7264579.1"/>
    <property type="molecule type" value="Genomic_DNA"/>
</dbReference>
<feature type="compositionally biased region" description="Polar residues" evidence="1">
    <location>
        <begin position="72"/>
        <end position="81"/>
    </location>
</feature>